<evidence type="ECO:0000256" key="2">
    <source>
        <dbReference type="SAM" id="SignalP"/>
    </source>
</evidence>
<comment type="caution">
    <text evidence="4">The sequence shown here is derived from an EMBL/GenBank/DDBJ whole genome shotgun (WGS) entry which is preliminary data.</text>
</comment>
<feature type="chain" id="PRO_5047478317" description="SET domain-containing protein" evidence="2">
    <location>
        <begin position="27"/>
        <end position="434"/>
    </location>
</feature>
<keyword evidence="2" id="KW-0732">Signal</keyword>
<dbReference type="InterPro" id="IPR050600">
    <property type="entry name" value="SETD3_SETD6_MTase"/>
</dbReference>
<dbReference type="SUPFAM" id="SSF82199">
    <property type="entry name" value="SET domain"/>
    <property type="match status" value="1"/>
</dbReference>
<name>A0ABP0KKL2_9DINO</name>
<organism evidence="4 5">
    <name type="scientific">Durusdinium trenchii</name>
    <dbReference type="NCBI Taxonomy" id="1381693"/>
    <lineage>
        <taxon>Eukaryota</taxon>
        <taxon>Sar</taxon>
        <taxon>Alveolata</taxon>
        <taxon>Dinophyceae</taxon>
        <taxon>Suessiales</taxon>
        <taxon>Symbiodiniaceae</taxon>
        <taxon>Durusdinium</taxon>
    </lineage>
</organism>
<dbReference type="InterPro" id="IPR046341">
    <property type="entry name" value="SET_dom_sf"/>
</dbReference>
<dbReference type="Pfam" id="PF00856">
    <property type="entry name" value="SET"/>
    <property type="match status" value="1"/>
</dbReference>
<dbReference type="Gene3D" id="3.90.1410.10">
    <property type="entry name" value="set domain protein methyltransferase, domain 1"/>
    <property type="match status" value="1"/>
</dbReference>
<dbReference type="CDD" id="cd10527">
    <property type="entry name" value="SET_LSMT"/>
    <property type="match status" value="1"/>
</dbReference>
<protein>
    <recommendedName>
        <fullName evidence="3">SET domain-containing protein</fullName>
    </recommendedName>
</protein>
<keyword evidence="5" id="KW-1185">Reference proteome</keyword>
<gene>
    <name evidence="4" type="ORF">CCMP2556_LOCUS16742</name>
</gene>
<reference evidence="4 5" key="1">
    <citation type="submission" date="2024-02" db="EMBL/GenBank/DDBJ databases">
        <authorList>
            <person name="Chen Y."/>
            <person name="Shah S."/>
            <person name="Dougan E. K."/>
            <person name="Thang M."/>
            <person name="Chan C."/>
        </authorList>
    </citation>
    <scope>NUCLEOTIDE SEQUENCE [LARGE SCALE GENOMIC DNA]</scope>
</reference>
<feature type="domain" description="SET" evidence="3">
    <location>
        <begin position="77"/>
        <end position="285"/>
    </location>
</feature>
<dbReference type="PANTHER" id="PTHR13271">
    <property type="entry name" value="UNCHARACTERIZED PUTATIVE METHYLTRANSFERASE"/>
    <property type="match status" value="1"/>
</dbReference>
<dbReference type="Proteomes" id="UP001642484">
    <property type="component" value="Unassembled WGS sequence"/>
</dbReference>
<feature type="region of interest" description="Disordered" evidence="1">
    <location>
        <begin position="387"/>
        <end position="419"/>
    </location>
</feature>
<feature type="compositionally biased region" description="Basic and acidic residues" evidence="1">
    <location>
        <begin position="390"/>
        <end position="419"/>
    </location>
</feature>
<dbReference type="PROSITE" id="PS50280">
    <property type="entry name" value="SET"/>
    <property type="match status" value="1"/>
</dbReference>
<evidence type="ECO:0000313" key="4">
    <source>
        <dbReference type="EMBL" id="CAK9027391.1"/>
    </source>
</evidence>
<dbReference type="EMBL" id="CAXAMN010009002">
    <property type="protein sequence ID" value="CAK9027391.1"/>
    <property type="molecule type" value="Genomic_DNA"/>
</dbReference>
<feature type="signal peptide" evidence="2">
    <location>
        <begin position="1"/>
        <end position="26"/>
    </location>
</feature>
<dbReference type="InterPro" id="IPR001214">
    <property type="entry name" value="SET_dom"/>
</dbReference>
<accession>A0ABP0KKL2</accession>
<evidence type="ECO:0000259" key="3">
    <source>
        <dbReference type="PROSITE" id="PS50280"/>
    </source>
</evidence>
<proteinExistence type="predicted"/>
<evidence type="ECO:0000256" key="1">
    <source>
        <dbReference type="SAM" id="MobiDB-lite"/>
    </source>
</evidence>
<evidence type="ECO:0000313" key="5">
    <source>
        <dbReference type="Proteomes" id="UP001642484"/>
    </source>
</evidence>
<sequence length="434" mass="48136">MAMSRSKKCLQALLLAVAWHWTCTWCSPGRARARWVKVAQPTRRHAAGDDMPIPSSSKEDQWELFSEWMRARGAKMEKVKIADVNGMRGLVATQDIAENESIVEVPLGASIDISDPTNEKDPSLNALALLRLLEDPDLAPYVELLPGRDSPDILRMPDFYSEEELQMLSRPVGFHATSELQCPEVIQKTLRRRELCARRAQESSLQEGSVKWALCTVAQRAFSLVSPIDGLLRLMLPGIDLFNHDAHALHTMKVRWNLDGYVDAVFKVIAGSPIKKGEEVRICYGGSPFRPDGCGGDCVGDLALTNAQYLMRYGFVDGCMGTTMVDGKWLVKDESESIRESLAKTTVQEDDELLSSSLPLSAQTALEFRRHLKVALKAQQEADALAAKAEAAKSEEQKRAEAEAKEQAEKEAELKEANAAEARKQLLEALEEKS</sequence>